<proteinExistence type="predicted"/>
<name>A0A4U1CN46_9SPHI</name>
<dbReference type="RefSeq" id="WP_136843137.1">
    <property type="nucleotide sequence ID" value="NZ_SWBR01000004.1"/>
</dbReference>
<protein>
    <submittedName>
        <fullName evidence="1">Uncharacterized protein</fullName>
    </submittedName>
</protein>
<gene>
    <name evidence="1" type="ORF">FA048_16475</name>
</gene>
<reference evidence="1 2" key="1">
    <citation type="submission" date="2019-04" db="EMBL/GenBank/DDBJ databases">
        <title>Pedobacter sp. RP-3-22 sp. nov., isolated from Arctic soil.</title>
        <authorList>
            <person name="Dahal R.H."/>
            <person name="Kim D.-U."/>
        </authorList>
    </citation>
    <scope>NUCLEOTIDE SEQUENCE [LARGE SCALE GENOMIC DNA]</scope>
    <source>
        <strain evidence="1 2">RP-3-22</strain>
    </source>
</reference>
<accession>A0A4U1CN46</accession>
<evidence type="ECO:0000313" key="1">
    <source>
        <dbReference type="EMBL" id="TKC06792.1"/>
    </source>
</evidence>
<dbReference type="AlphaFoldDB" id="A0A4U1CN46"/>
<organism evidence="1 2">
    <name type="scientific">Pedobacter polaris</name>
    <dbReference type="NCBI Taxonomy" id="2571273"/>
    <lineage>
        <taxon>Bacteria</taxon>
        <taxon>Pseudomonadati</taxon>
        <taxon>Bacteroidota</taxon>
        <taxon>Sphingobacteriia</taxon>
        <taxon>Sphingobacteriales</taxon>
        <taxon>Sphingobacteriaceae</taxon>
        <taxon>Pedobacter</taxon>
    </lineage>
</organism>
<dbReference type="EMBL" id="SWBR01000004">
    <property type="protein sequence ID" value="TKC06792.1"/>
    <property type="molecule type" value="Genomic_DNA"/>
</dbReference>
<keyword evidence="2" id="KW-1185">Reference proteome</keyword>
<evidence type="ECO:0000313" key="2">
    <source>
        <dbReference type="Proteomes" id="UP000309488"/>
    </source>
</evidence>
<sequence>MSYNLFTEVSKVLKGKDKAINMPPVPKQVSDFLGKLGALEEVPMHNLIIDNKYLPLGRENNAEKGCIKLFALDPEWIECLINGALSLADENDQLILGEAMTGKYTAEFYYNEATEKVKKQIIGQYLPEKFEEELKNRLENNGVKYEDKTPTANQSNWKYTGFFIRSSIVSTWKGVEIIAYGKSDTTEKIDKKLQVVKLEQISYDIIYCICEGLIEKIEIIQPAETIHFDTSRIDIVKRSGNDGVLNISEIAKKNGFKDSAMLAEKLLAIPYKTELTIDRKIVKTWK</sequence>
<dbReference type="OrthoDB" id="4846903at2"/>
<comment type="caution">
    <text evidence="1">The sequence shown here is derived from an EMBL/GenBank/DDBJ whole genome shotgun (WGS) entry which is preliminary data.</text>
</comment>
<dbReference type="Proteomes" id="UP000309488">
    <property type="component" value="Unassembled WGS sequence"/>
</dbReference>